<accession>A0A4E9FKK8</accession>
<keyword evidence="3" id="KW-1185">Reference proteome</keyword>
<reference evidence="3" key="1">
    <citation type="journal article" date="2007" name="Science">
        <title>Draft genome of the filarial nematode parasite Brugia malayi.</title>
        <authorList>
            <person name="Ghedin E."/>
            <person name="Wang S."/>
            <person name="Spiro D."/>
            <person name="Caler E."/>
            <person name="Zhao Q."/>
            <person name="Crabtree J."/>
            <person name="Allen J.E."/>
            <person name="Delcher A.L."/>
            <person name="Guiliano D.B."/>
            <person name="Miranda-Saavedra D."/>
            <person name="Angiuoli S.V."/>
            <person name="Creasy T."/>
            <person name="Amedeo P."/>
            <person name="Haas B."/>
            <person name="El-Sayed N.M."/>
            <person name="Wortman J.R."/>
            <person name="Feldblyum T."/>
            <person name="Tallon L."/>
            <person name="Schatz M."/>
            <person name="Shumway M."/>
            <person name="Koo H."/>
            <person name="Salzberg S.L."/>
            <person name="Schobel S."/>
            <person name="Pertea M."/>
            <person name="Pop M."/>
            <person name="White O."/>
            <person name="Barton G.J."/>
            <person name="Carlow C.K."/>
            <person name="Crawford M.J."/>
            <person name="Daub J."/>
            <person name="Dimmic M.W."/>
            <person name="Estes C.F."/>
            <person name="Foster J.M."/>
            <person name="Ganatra M."/>
            <person name="Gregory W.F."/>
            <person name="Johnson N.M."/>
            <person name="Jin J."/>
            <person name="Komuniecki R."/>
            <person name="Korf I."/>
            <person name="Kumar S."/>
            <person name="Laney S."/>
            <person name="Li B.W."/>
            <person name="Li W."/>
            <person name="Lindblom T.H."/>
            <person name="Lustigman S."/>
            <person name="Ma D."/>
            <person name="Maina C.V."/>
            <person name="Martin D.M."/>
            <person name="McCarter J.P."/>
            <person name="McReynolds L."/>
            <person name="Mitreva M."/>
            <person name="Nutman T.B."/>
            <person name="Parkinson J."/>
            <person name="Peregrin-Alvarez J.M."/>
            <person name="Poole C."/>
            <person name="Ren Q."/>
            <person name="Saunders L."/>
            <person name="Sluder A.E."/>
            <person name="Smith K."/>
            <person name="Stanke M."/>
            <person name="Unnasch T.R."/>
            <person name="Ware J."/>
            <person name="Wei A.D."/>
            <person name="Weil G."/>
            <person name="Williams D.J."/>
            <person name="Zhang Y."/>
            <person name="Williams S.A."/>
            <person name="Fraser-Liggett C."/>
            <person name="Slatko B."/>
            <person name="Blaxter M.L."/>
            <person name="Scott A.L."/>
        </authorList>
    </citation>
    <scope>NUCLEOTIDE SEQUENCE</scope>
    <source>
        <strain evidence="3">FR3</strain>
    </source>
</reference>
<accession>A0A5S6PE84</accession>
<sequence>MMTDYRRSPDTFLISVLFEGFFSSHLAILAGSISGMAV</sequence>
<evidence type="ECO:0000256" key="1">
    <source>
        <dbReference type="SAM" id="Phobius"/>
    </source>
</evidence>
<dbReference type="GeneID" id="66058922"/>
<evidence type="ECO:0000313" key="3">
    <source>
        <dbReference type="Proteomes" id="UP000006672"/>
    </source>
</evidence>
<dbReference type="RefSeq" id="XP_042936768.1">
    <property type="nucleotide sequence ID" value="XM_043080834.1"/>
</dbReference>
<dbReference type="CTD" id="66058922"/>
<dbReference type="KEGG" id="bmy:BM_BM17664"/>
<name>A0A4E9FKK8_BRUMA</name>
<feature type="transmembrane region" description="Helical" evidence="1">
    <location>
        <begin position="12"/>
        <end position="33"/>
    </location>
</feature>
<protein>
    <submittedName>
        <fullName evidence="2 4">Uncharacterized protein</fullName>
    </submittedName>
</protein>
<organism evidence="2">
    <name type="scientific">Brugia malayi</name>
    <name type="common">Filarial nematode worm</name>
    <dbReference type="NCBI Taxonomy" id="6279"/>
    <lineage>
        <taxon>Eukaryota</taxon>
        <taxon>Metazoa</taxon>
        <taxon>Ecdysozoa</taxon>
        <taxon>Nematoda</taxon>
        <taxon>Chromadorea</taxon>
        <taxon>Rhabditida</taxon>
        <taxon>Spirurina</taxon>
        <taxon>Spiruromorpha</taxon>
        <taxon>Filarioidea</taxon>
        <taxon>Onchocercidae</taxon>
        <taxon>Brugia</taxon>
    </lineage>
</organism>
<dbReference type="AlphaFoldDB" id="A0A4E9FKK8"/>
<dbReference type="WBParaSite" id="Bm17664.1">
    <property type="protein sequence ID" value="Bm17664.1"/>
    <property type="gene ID" value="WBGene00268806"/>
</dbReference>
<evidence type="ECO:0000313" key="2">
    <source>
        <dbReference type="EMBL" id="VIO97032.1"/>
    </source>
</evidence>
<dbReference type="EMBL" id="CAAKNF010000194">
    <property type="protein sequence ID" value="VIO97032.1"/>
    <property type="molecule type" value="Genomic_DNA"/>
</dbReference>
<gene>
    <name evidence="2 4" type="primary">Bm17664</name>
    <name evidence="2" type="ORF">BM_BM17664</name>
</gene>
<keyword evidence="1" id="KW-0472">Membrane</keyword>
<keyword evidence="1" id="KW-1133">Transmembrane helix</keyword>
<proteinExistence type="predicted"/>
<reference evidence="4" key="3">
    <citation type="submission" date="2019-12" db="UniProtKB">
        <authorList>
            <consortium name="WormBaseParasite"/>
        </authorList>
    </citation>
    <scope>IDENTIFICATION</scope>
</reference>
<reference evidence="2" key="2">
    <citation type="submission" date="2019-04" db="EMBL/GenBank/DDBJ databases">
        <authorList>
            <person name="Howe K."/>
            <person name="Paulini M."/>
            <person name="Williams G."/>
        </authorList>
    </citation>
    <scope>NUCLEOTIDE SEQUENCE [LARGE SCALE GENOMIC DNA]</scope>
    <source>
        <strain evidence="2">FR3</strain>
    </source>
</reference>
<evidence type="ECO:0000313" key="4">
    <source>
        <dbReference type="WBParaSite" id="Bm17664.1"/>
    </source>
</evidence>
<keyword evidence="1" id="KW-0812">Transmembrane</keyword>
<dbReference type="Proteomes" id="UP000006672">
    <property type="component" value="Unassembled WGS sequence"/>
</dbReference>